<dbReference type="AlphaFoldDB" id="A0A812J0E9"/>
<proteinExistence type="predicted"/>
<reference evidence="2" key="1">
    <citation type="submission" date="2021-02" db="EMBL/GenBank/DDBJ databases">
        <authorList>
            <person name="Dougan E. K."/>
            <person name="Rhodes N."/>
            <person name="Thang M."/>
            <person name="Chan C."/>
        </authorList>
    </citation>
    <scope>NUCLEOTIDE SEQUENCE</scope>
</reference>
<dbReference type="OrthoDB" id="433562at2759"/>
<dbReference type="EMBL" id="CAJNIZ010001378">
    <property type="protein sequence ID" value="CAE7189721.1"/>
    <property type="molecule type" value="Genomic_DNA"/>
</dbReference>
<evidence type="ECO:0000313" key="3">
    <source>
        <dbReference type="Proteomes" id="UP000649617"/>
    </source>
</evidence>
<accession>A0A812J0E9</accession>
<keyword evidence="3" id="KW-1185">Reference proteome</keyword>
<dbReference type="Proteomes" id="UP000649617">
    <property type="component" value="Unassembled WGS sequence"/>
</dbReference>
<feature type="compositionally biased region" description="Low complexity" evidence="1">
    <location>
        <begin position="328"/>
        <end position="345"/>
    </location>
</feature>
<evidence type="ECO:0000256" key="1">
    <source>
        <dbReference type="SAM" id="MobiDB-lite"/>
    </source>
</evidence>
<sequence>MRLNSLLGLGGLGRKSEKPAESKRHKRLDVLESLGVGQSATGQKPTTRSSARDAVQSLSGSSSDKEELRKWLAGEDTASSAAADVPAPSPAEDAQADAPAEAQDAAASDAVPENLPHATAAEPQSATVEMDTKAVPRPLINWREAFTKAKDQWAVAEGGARCFYHLSDKGLFFEWDQQAGLLFQYFFGNGEERSVPVGDDELPERGPIWSSECPDTHSEVWEVLPLPPTDPSAKVTDAIVQEDLQTLQTPSAAGGESPKEAEEAAPPPSKKRKKPLPPVPVMAPASTADGDDDDDDLRQSTEPEDEEVDIAGSFVLDEDEEAADLASEDCALPAAPADKAEPSAADLELDMFADL</sequence>
<comment type="caution">
    <text evidence="2">The sequence shown here is derived from an EMBL/GenBank/DDBJ whole genome shotgun (WGS) entry which is preliminary data.</text>
</comment>
<feature type="compositionally biased region" description="Polar residues" evidence="1">
    <location>
        <begin position="36"/>
        <end position="49"/>
    </location>
</feature>
<protein>
    <submittedName>
        <fullName evidence="2">Uncharacterized protein</fullName>
    </submittedName>
</protein>
<feature type="compositionally biased region" description="Basic and acidic residues" evidence="1">
    <location>
        <begin position="63"/>
        <end position="73"/>
    </location>
</feature>
<feature type="compositionally biased region" description="Acidic residues" evidence="1">
    <location>
        <begin position="316"/>
        <end position="327"/>
    </location>
</feature>
<feature type="compositionally biased region" description="Low complexity" evidence="1">
    <location>
        <begin position="76"/>
        <end position="110"/>
    </location>
</feature>
<gene>
    <name evidence="2" type="ORF">SPIL2461_LOCUS1422</name>
</gene>
<organism evidence="2 3">
    <name type="scientific">Symbiodinium pilosum</name>
    <name type="common">Dinoflagellate</name>
    <dbReference type="NCBI Taxonomy" id="2952"/>
    <lineage>
        <taxon>Eukaryota</taxon>
        <taxon>Sar</taxon>
        <taxon>Alveolata</taxon>
        <taxon>Dinophyceae</taxon>
        <taxon>Suessiales</taxon>
        <taxon>Symbiodiniaceae</taxon>
        <taxon>Symbiodinium</taxon>
    </lineage>
</organism>
<feature type="region of interest" description="Disordered" evidence="1">
    <location>
        <begin position="1"/>
        <end position="113"/>
    </location>
</feature>
<evidence type="ECO:0000313" key="2">
    <source>
        <dbReference type="EMBL" id="CAE7189721.1"/>
    </source>
</evidence>
<name>A0A812J0E9_SYMPI</name>
<feature type="compositionally biased region" description="Acidic residues" evidence="1">
    <location>
        <begin position="289"/>
        <end position="309"/>
    </location>
</feature>
<feature type="region of interest" description="Disordered" evidence="1">
    <location>
        <begin position="249"/>
        <end position="355"/>
    </location>
</feature>